<sequence>MSEIIGLVTIILAVIKKKILVLKNKLMALVCIEF</sequence>
<protein>
    <submittedName>
        <fullName evidence="1">Uncharacterized protein</fullName>
    </submittedName>
</protein>
<evidence type="ECO:0000313" key="1">
    <source>
        <dbReference type="EMBL" id="AAU07294.1"/>
    </source>
</evidence>
<dbReference type="AlphaFoldDB" id="A0A7I6GWB9"/>
<organism evidence="1 2">
    <name type="scientific">Borrelia garinii subsp. bavariensis (strain ATCC BAA-2496 / DSM 23469 / PBi)</name>
    <name type="common">Borreliella bavariensis</name>
    <dbReference type="NCBI Taxonomy" id="290434"/>
    <lineage>
        <taxon>Bacteria</taxon>
        <taxon>Pseudomonadati</taxon>
        <taxon>Spirochaetota</taxon>
        <taxon>Spirochaetia</taxon>
        <taxon>Spirochaetales</taxon>
        <taxon>Borreliaceae</taxon>
        <taxon>Borreliella</taxon>
    </lineage>
</organism>
<accession>A0A7I6GWB9</accession>
<dbReference type="EMBL" id="CP000013">
    <property type="protein sequence ID" value="AAU07294.1"/>
    <property type="molecule type" value="Genomic_DNA"/>
</dbReference>
<gene>
    <name evidence="1" type="ordered locus">BG0451</name>
</gene>
<name>A0A7I6GWB9_BORGP</name>
<evidence type="ECO:0000313" key="2">
    <source>
        <dbReference type="Proteomes" id="UP000002276"/>
    </source>
</evidence>
<proteinExistence type="predicted"/>
<dbReference type="KEGG" id="bga:BG0451"/>
<reference evidence="1 2" key="1">
    <citation type="journal article" date="2004" name="Nucleic Acids Res.">
        <title>Comparative analysis of the Borrelia garinii genome.</title>
        <authorList>
            <person name="Glockner G."/>
            <person name="Lehmann R."/>
            <person name="Romualdi A."/>
            <person name="Pradella S."/>
            <person name="Schulte-Spechtel U."/>
            <person name="Schilhabel M."/>
            <person name="Wilske B."/>
            <person name="Suhnel J."/>
            <person name="Platzer M."/>
        </authorList>
    </citation>
    <scope>NUCLEOTIDE SEQUENCE [LARGE SCALE GENOMIC DNA]</scope>
    <source>
        <strain evidence="2">ATCC BAA-2496 / DSM 23469 / PBi</strain>
    </source>
</reference>
<dbReference type="Proteomes" id="UP000002276">
    <property type="component" value="Chromosome"/>
</dbReference>